<protein>
    <submittedName>
        <fullName evidence="1">Uncharacterized protein</fullName>
    </submittedName>
</protein>
<keyword evidence="3" id="KW-1185">Reference proteome</keyword>
<reference evidence="1" key="1">
    <citation type="journal article" date="2014" name="Int. J. Syst. Evol. Microbiol.">
        <title>Complete genome sequence of Corynebacterium casei LMG S-19264T (=DSM 44701T), isolated from a smear-ripened cheese.</title>
        <authorList>
            <consortium name="US DOE Joint Genome Institute (JGI-PGF)"/>
            <person name="Walter F."/>
            <person name="Albersmeier A."/>
            <person name="Kalinowski J."/>
            <person name="Ruckert C."/>
        </authorList>
    </citation>
    <scope>NUCLEOTIDE SEQUENCE</scope>
    <source>
        <strain evidence="1">KCTC 12343</strain>
    </source>
</reference>
<evidence type="ECO:0000313" key="1">
    <source>
        <dbReference type="EMBL" id="GGY45289.1"/>
    </source>
</evidence>
<evidence type="ECO:0000313" key="3">
    <source>
        <dbReference type="Proteomes" id="UP000292307"/>
    </source>
</evidence>
<evidence type="ECO:0000313" key="4">
    <source>
        <dbReference type="Proteomes" id="UP000628442"/>
    </source>
</evidence>
<dbReference type="AlphaFoldDB" id="A0A411WRV7"/>
<proteinExistence type="predicted"/>
<dbReference type="EMBL" id="CP036401">
    <property type="protein sequence ID" value="QBH99492.1"/>
    <property type="molecule type" value="Genomic_DNA"/>
</dbReference>
<gene>
    <name evidence="2" type="ORF">EYF70_00550</name>
    <name evidence="1" type="ORF">GCM10007387_29110</name>
</gene>
<reference evidence="2 3" key="2">
    <citation type="submission" date="2019-02" db="EMBL/GenBank/DDBJ databases">
        <title>Draft Genome Sequences of Six Type Strains of the Genus Massilia.</title>
        <authorList>
            <person name="Miess H."/>
            <person name="Frediansyhah A."/>
            <person name="Gross H."/>
        </authorList>
    </citation>
    <scope>NUCLEOTIDE SEQUENCE [LARGE SCALE GENOMIC DNA]</scope>
    <source>
        <strain evidence="2 3">DSM 17472</strain>
    </source>
</reference>
<dbReference type="Proteomes" id="UP000292307">
    <property type="component" value="Chromosome"/>
</dbReference>
<dbReference type="Proteomes" id="UP000628442">
    <property type="component" value="Unassembled WGS sequence"/>
</dbReference>
<sequence>MRKHWKDLVVVAAPFIEYLDRDAYFTKPYSGDGSNKLIIQDGKAAFKYASDDSFDDFDEWETVTDSEAVFPESFDWSSWIDHNLHKNRYFGIEAKNFNGADIKLTQGPCLLHELMIRDMRIILNCYSNEYFPDIWKTILDVYLHDGFPCGWDGRYPEGKLVVFSNF</sequence>
<reference evidence="1" key="3">
    <citation type="submission" date="2022-12" db="EMBL/GenBank/DDBJ databases">
        <authorList>
            <person name="Sun Q."/>
            <person name="Kim S."/>
        </authorList>
    </citation>
    <scope>NUCLEOTIDE SEQUENCE</scope>
    <source>
        <strain evidence="1">KCTC 12343</strain>
    </source>
</reference>
<name>A0A411WRV7_9BURK</name>
<evidence type="ECO:0000313" key="2">
    <source>
        <dbReference type="EMBL" id="QBH99492.1"/>
    </source>
</evidence>
<accession>A0A411WRV7</accession>
<dbReference type="EMBL" id="BMWV01000006">
    <property type="protein sequence ID" value="GGY45289.1"/>
    <property type="molecule type" value="Genomic_DNA"/>
</dbReference>
<dbReference type="OrthoDB" id="1426432at2"/>
<organism evidence="1 4">
    <name type="scientific">Pseudoduganella albidiflava</name>
    <dbReference type="NCBI Taxonomy" id="321983"/>
    <lineage>
        <taxon>Bacteria</taxon>
        <taxon>Pseudomonadati</taxon>
        <taxon>Pseudomonadota</taxon>
        <taxon>Betaproteobacteria</taxon>
        <taxon>Burkholderiales</taxon>
        <taxon>Oxalobacteraceae</taxon>
        <taxon>Telluria group</taxon>
        <taxon>Pseudoduganella</taxon>
    </lineage>
</organism>
<dbReference type="RefSeq" id="WP_131143648.1">
    <property type="nucleotide sequence ID" value="NZ_BMWV01000006.1"/>
</dbReference>